<dbReference type="PANTHER" id="PTHR43640:SF1">
    <property type="entry name" value="THIOREDOXIN-DEPENDENT PEROXIREDOXIN"/>
    <property type="match status" value="1"/>
</dbReference>
<evidence type="ECO:0000259" key="2">
    <source>
        <dbReference type="PROSITE" id="PS51352"/>
    </source>
</evidence>
<organism evidence="3 4">
    <name type="scientific">Nemorincola caseinilytica</name>
    <dbReference type="NCBI Taxonomy" id="2054315"/>
    <lineage>
        <taxon>Bacteria</taxon>
        <taxon>Pseudomonadati</taxon>
        <taxon>Bacteroidota</taxon>
        <taxon>Chitinophagia</taxon>
        <taxon>Chitinophagales</taxon>
        <taxon>Chitinophagaceae</taxon>
        <taxon>Nemorincola</taxon>
    </lineage>
</organism>
<dbReference type="EMBL" id="BAABFA010000023">
    <property type="protein sequence ID" value="GAA4469478.1"/>
    <property type="molecule type" value="Genomic_DNA"/>
</dbReference>
<dbReference type="InterPro" id="IPR013740">
    <property type="entry name" value="Redoxin"/>
</dbReference>
<dbReference type="Gene3D" id="3.40.30.10">
    <property type="entry name" value="Glutaredoxin"/>
    <property type="match status" value="1"/>
</dbReference>
<evidence type="ECO:0000256" key="1">
    <source>
        <dbReference type="SAM" id="SignalP"/>
    </source>
</evidence>
<dbReference type="SUPFAM" id="SSF52833">
    <property type="entry name" value="Thioredoxin-like"/>
    <property type="match status" value="1"/>
</dbReference>
<keyword evidence="1" id="KW-0732">Signal</keyword>
<gene>
    <name evidence="3" type="ORF">GCM10023093_29040</name>
</gene>
<evidence type="ECO:0000313" key="4">
    <source>
        <dbReference type="Proteomes" id="UP001500067"/>
    </source>
</evidence>
<dbReference type="InterPro" id="IPR047262">
    <property type="entry name" value="PRX-like1"/>
</dbReference>
<proteinExistence type="predicted"/>
<dbReference type="Pfam" id="PF08534">
    <property type="entry name" value="Redoxin"/>
    <property type="match status" value="1"/>
</dbReference>
<dbReference type="Proteomes" id="UP001500067">
    <property type="component" value="Unassembled WGS sequence"/>
</dbReference>
<feature type="chain" id="PRO_5045038783" evidence="1">
    <location>
        <begin position="23"/>
        <end position="204"/>
    </location>
</feature>
<comment type="caution">
    <text evidence="3">The sequence shown here is derived from an EMBL/GenBank/DDBJ whole genome shotgun (WGS) entry which is preliminary data.</text>
</comment>
<dbReference type="InterPro" id="IPR013766">
    <property type="entry name" value="Thioredoxin_domain"/>
</dbReference>
<dbReference type="PROSITE" id="PS51352">
    <property type="entry name" value="THIOREDOXIN_2"/>
    <property type="match status" value="1"/>
</dbReference>
<reference evidence="4" key="1">
    <citation type="journal article" date="2019" name="Int. J. Syst. Evol. Microbiol.">
        <title>The Global Catalogue of Microorganisms (GCM) 10K type strain sequencing project: providing services to taxonomists for standard genome sequencing and annotation.</title>
        <authorList>
            <consortium name="The Broad Institute Genomics Platform"/>
            <consortium name="The Broad Institute Genome Sequencing Center for Infectious Disease"/>
            <person name="Wu L."/>
            <person name="Ma J."/>
        </authorList>
    </citation>
    <scope>NUCLEOTIDE SEQUENCE [LARGE SCALE GENOMIC DNA]</scope>
    <source>
        <strain evidence="4">JCM 32105</strain>
    </source>
</reference>
<feature type="domain" description="Thioredoxin" evidence="2">
    <location>
        <begin position="27"/>
        <end position="184"/>
    </location>
</feature>
<evidence type="ECO:0000313" key="3">
    <source>
        <dbReference type="EMBL" id="GAA4469478.1"/>
    </source>
</evidence>
<feature type="signal peptide" evidence="1">
    <location>
        <begin position="1"/>
        <end position="22"/>
    </location>
</feature>
<keyword evidence="4" id="KW-1185">Reference proteome</keyword>
<name>A0ABP8NLW3_9BACT</name>
<dbReference type="PANTHER" id="PTHR43640">
    <property type="entry name" value="OS07G0260300 PROTEIN"/>
    <property type="match status" value="1"/>
</dbReference>
<dbReference type="RefSeq" id="WP_345084747.1">
    <property type="nucleotide sequence ID" value="NZ_BAABFA010000023.1"/>
</dbReference>
<sequence>MKNTFIAIAASVVTLVSGGAYAQSKTLQVGDALPAANEPMKNATDGGEMVYSKAAGKNGLLVMFSCNTCPFVVKNEGTTAKTIEYAREHGIGVVIINSNEAKREGDDSFEAMKRYARKQGYKVPYLADANSTLANAYGANHTPEIFLFDKKSKLVYKGAMSDNPGTPEEAKVMYINNAIDAVVAGKQPDPASTKSIGCSIKRKA</sequence>
<dbReference type="InterPro" id="IPR036249">
    <property type="entry name" value="Thioredoxin-like_sf"/>
</dbReference>
<accession>A0ABP8NLW3</accession>
<protein>
    <submittedName>
        <fullName evidence="3">Thioredoxin family protein</fullName>
    </submittedName>
</protein>